<dbReference type="InterPro" id="IPR040240">
    <property type="entry name" value="TAF1"/>
</dbReference>
<dbReference type="PANTHER" id="PTHR13900:SF0">
    <property type="entry name" value="TRANSCRIPTION INITIATION FACTOR TFIID SUBUNIT 1"/>
    <property type="match status" value="1"/>
</dbReference>
<dbReference type="GO" id="GO:0051123">
    <property type="term" value="P:RNA polymerase II preinitiation complex assembly"/>
    <property type="evidence" value="ECO:0007669"/>
    <property type="project" value="TreeGrafter"/>
</dbReference>
<feature type="region of interest" description="Disordered" evidence="6">
    <location>
        <begin position="31"/>
        <end position="145"/>
    </location>
</feature>
<dbReference type="Pfam" id="PF12157">
    <property type="entry name" value="DUF3591"/>
    <property type="match status" value="1"/>
</dbReference>
<dbReference type="SUPFAM" id="SSF47370">
    <property type="entry name" value="Bromodomain"/>
    <property type="match status" value="1"/>
</dbReference>
<evidence type="ECO:0000256" key="1">
    <source>
        <dbReference type="ARBA" id="ARBA00004123"/>
    </source>
</evidence>
<dbReference type="Pfam" id="PF00439">
    <property type="entry name" value="Bromodomain"/>
    <property type="match status" value="1"/>
</dbReference>
<dbReference type="Proteomes" id="UP000039865">
    <property type="component" value="Unassembled WGS sequence"/>
</dbReference>
<dbReference type="PROSITE" id="PS50014">
    <property type="entry name" value="BROMODOMAIN_2"/>
    <property type="match status" value="1"/>
</dbReference>
<dbReference type="InterPro" id="IPR001487">
    <property type="entry name" value="Bromodomain"/>
</dbReference>
<feature type="compositionally biased region" description="Basic residues" evidence="6">
    <location>
        <begin position="45"/>
        <end position="64"/>
    </location>
</feature>
<dbReference type="GO" id="GO:0017025">
    <property type="term" value="F:TBP-class protein binding"/>
    <property type="evidence" value="ECO:0007669"/>
    <property type="project" value="InterPro"/>
</dbReference>
<feature type="region of interest" description="Disordered" evidence="6">
    <location>
        <begin position="1605"/>
        <end position="1682"/>
    </location>
</feature>
<keyword evidence="8" id="KW-0648">Protein biosynthesis</keyword>
<sequence>MSELQRLIFGDILEPEILDKLCNIQDIDEYGVGEDSENNNENSRSRSHTNNRNRNRFSSHPKNRKNQDQSESRGSVDDLDNIKTPTSRSGGLDEDQDRYNDDFEVSDIDEDDKKNLNSQQIDSQSDSQSRFSRTPNTNRQKHRPRVQFTDSIQEELGGDQNRQYKSVDLSVLYQTKNELVYKLTELYLPTTKIKKEKMIEYNKEKMMTQNDMETEALRSQKRKIKEEIKNIKAKLKHQIKYSNPAPLLEDVNYMYTPGMNTRQIDMIRDRNKYSHTPHIARILPQKRHMTQQQIAESQKLLQQQSLEAKQQKNQEEHQHQMKQMSEIEDNLGLTEVIMIQDLEQEITKQQLTVDVEYKKLENRYFQVSQKVVEQELSMADLNSEEKEVIKKYLKHQSSIVVESKYPVMHLSKLEKQCYIFMKYLNQDDFSWNGQKSAIQSDDTGMFIDDLIGGSNNNHTHPIFGITNNNTAEDKLSVHSDNNAFFGVGRGGLADKNNQHANVDPFEASDFQIQEWIIEQKFKQIEQANIMRGGLAKRKKYWGEPVDSTSIQQVNKDNFAYKMFQNKQYNLRYRKDEKIFKIEKVVPAQTNAKGKKGAAEQNAQDQNQQVECNQIKNIKEYEYMKKQESYFYNDNEKKFNINSVIRGIQLELGMITETDFYNQEDLDDQMEMSTHASVSQLTSKSHNQLSKDSAKLSLIQQQQQLQLLQSQKSNSVLTSVQTQQRKEQILNDFVDNFDMHFERRKKELHDVMLRKIQLHEKANQQNTSTGQQQTVAYASGGHALLQVSGMDGNGKSGDGANREKNKYMVSMNKLRDDQDFGGLGMHDHNHNQDEEMLGDEPQQPNKMNHEGMIGDDNMRLRVTKSRANELNHAKCILKLSYTRFDWSEKALLNFHRPNINDVFAYLKQERDMLIQQMNAAAGQKSTSTFVFSQGQLKLQERQDPMSSSTLQQLNIDQQLGLNQFLQMKVKVISNDAVDKRPKKAGIITAHDFFRDRFKLSLKDGKFCVFEHIDQQPLFVNDFGMASKLKRYLYSDKFLPDSAFLKRRENQTTRHMGPHGVQILKKKGEKIPLLGQIDTKFQKGITVMENNMYYCPVFYHKPQRNDFLCVLHMDKNQQNTIVVRELSELYVMGQEEPKLEVYNPQSRQYQHFIKRRTQAYVIRFLQENNDYISFQELNKYFPYINDQILKKIIKEINVEVDRNQYCSLGQEYSDEQFRQLITPENICQYESAEYGEQMLKKVGIRDITNADKISYATNKFCSEEPNQKKQLIARIIEEEVLSTPWNLSQNFIHNKQTRGMMMLEGIGDPSHGCGGYSYLKLPLKISQDSLNKAKINRMYLNPAIQNPKAVTGTDADLRKLSKKEIKNKLIDLGFKEESIAEFTRWQMVAVLRDKSSQAVSQGMEGEMKKFARGVRFTSKKQREMYQKQVNDIFKKQIGYLSKESGDFIQDYSDSETRDQRQKKINDIQQTNNNSRNIVELKEDIKVENIRDIPNFEILLMANQAIGPASSNPAGSLNIGSNSGGVGQIQFGYDPSTGIFDKEAAAQALKQKLSEGTTTLACTILRKKIKPVGSQGYGTTLEQQIERVIFCSDQRQIKGFNKRINKHKIKSQRTKKQSLKEKKQITKPILDDRLARSETSSVMRQNPMNTRDQPISVGGHTGPASTIGAASTHSQGGMGGAPKTTIQIGEPIKISLGAAASQGGILQESSRSQSTDVYMRQTAQQTHSSQIQIQSQHVQQQQQQHSSYSQSSSSIQLQQQSSKLSISLGNLNQIAPSITAPTSTFKPAKNTLKYSQQIKLSDQMYDPYQQDSQKINYGSSESKQITNAQQPAKIAISLNLSDQPFEAPEKIKSKSKDEKKNKLSKQKKIPQPNKFATTTYNDEDFESYKPKTQTSRRRQQSGLALLNELFGNVIDYCIVYDKTKLFHYQVKKKDAPNYYDVIKTPIALMDLKNKAKRQDYHTREQFMEDMALLRGNAEIYNGSVSQIAQLAREIEGHAVQKLDEVSSDIQNFEMLVMEQQNSTIKI</sequence>
<evidence type="ECO:0000256" key="2">
    <source>
        <dbReference type="ARBA" id="ARBA00009064"/>
    </source>
</evidence>
<dbReference type="PANTHER" id="PTHR13900">
    <property type="entry name" value="TRANSCRIPTION INITIATION FACTOR TFIID"/>
    <property type="match status" value="1"/>
</dbReference>
<evidence type="ECO:0000259" key="7">
    <source>
        <dbReference type="PROSITE" id="PS50014"/>
    </source>
</evidence>
<dbReference type="GO" id="GO:0004402">
    <property type="term" value="F:histone acetyltransferase activity"/>
    <property type="evidence" value="ECO:0007669"/>
    <property type="project" value="InterPro"/>
</dbReference>
<dbReference type="InterPro" id="IPR022591">
    <property type="entry name" value="TAF1_HAT_dom"/>
</dbReference>
<evidence type="ECO:0000256" key="4">
    <source>
        <dbReference type="ARBA" id="ARBA00023242"/>
    </source>
</evidence>
<dbReference type="PRINTS" id="PR00503">
    <property type="entry name" value="BROMODOMAIN"/>
</dbReference>
<evidence type="ECO:0000256" key="3">
    <source>
        <dbReference type="ARBA" id="ARBA00023117"/>
    </source>
</evidence>
<feature type="compositionally biased region" description="Basic and acidic residues" evidence="6">
    <location>
        <begin position="309"/>
        <end position="319"/>
    </location>
</feature>
<feature type="compositionally biased region" description="Acidic residues" evidence="6">
    <location>
        <begin position="92"/>
        <end position="110"/>
    </location>
</feature>
<feature type="compositionally biased region" description="Basic residues" evidence="6">
    <location>
        <begin position="1605"/>
        <end position="1614"/>
    </location>
</feature>
<dbReference type="CDD" id="cd04369">
    <property type="entry name" value="Bromodomain"/>
    <property type="match status" value="1"/>
</dbReference>
<evidence type="ECO:0000313" key="8">
    <source>
        <dbReference type="EMBL" id="CDW80738.1"/>
    </source>
</evidence>
<dbReference type="EMBL" id="CCKQ01009263">
    <property type="protein sequence ID" value="CDW80738.1"/>
    <property type="molecule type" value="Genomic_DNA"/>
</dbReference>
<dbReference type="PROSITE" id="PS00633">
    <property type="entry name" value="BROMODOMAIN_1"/>
    <property type="match status" value="1"/>
</dbReference>
<protein>
    <submittedName>
        <fullName evidence="8">Transcription initiation factor subunit taf1</fullName>
    </submittedName>
</protein>
<feature type="domain" description="Bromo" evidence="7">
    <location>
        <begin position="1923"/>
        <end position="1985"/>
    </location>
</feature>
<keyword evidence="8" id="KW-0396">Initiation factor</keyword>
<feature type="compositionally biased region" description="Polar residues" evidence="6">
    <location>
        <begin position="1634"/>
        <end position="1650"/>
    </location>
</feature>
<keyword evidence="3 5" id="KW-0103">Bromodomain</keyword>
<organism evidence="8 9">
    <name type="scientific">Stylonychia lemnae</name>
    <name type="common">Ciliate</name>
    <dbReference type="NCBI Taxonomy" id="5949"/>
    <lineage>
        <taxon>Eukaryota</taxon>
        <taxon>Sar</taxon>
        <taxon>Alveolata</taxon>
        <taxon>Ciliophora</taxon>
        <taxon>Intramacronucleata</taxon>
        <taxon>Spirotrichea</taxon>
        <taxon>Stichotrichia</taxon>
        <taxon>Sporadotrichida</taxon>
        <taxon>Oxytrichidae</taxon>
        <taxon>Stylonychinae</taxon>
        <taxon>Stylonychia</taxon>
    </lineage>
</organism>
<comment type="subcellular location">
    <subcellularLocation>
        <location evidence="1">Nucleus</location>
    </subcellularLocation>
</comment>
<feature type="region of interest" description="Disordered" evidence="6">
    <location>
        <begin position="1732"/>
        <end position="1753"/>
    </location>
</feature>
<dbReference type="SMART" id="SM00297">
    <property type="entry name" value="BROMO"/>
    <property type="match status" value="1"/>
</dbReference>
<feature type="compositionally biased region" description="Basic and acidic residues" evidence="6">
    <location>
        <begin position="1615"/>
        <end position="1633"/>
    </location>
</feature>
<evidence type="ECO:0000313" key="9">
    <source>
        <dbReference type="Proteomes" id="UP000039865"/>
    </source>
</evidence>
<keyword evidence="4" id="KW-0539">Nucleus</keyword>
<dbReference type="OrthoDB" id="21449at2759"/>
<evidence type="ECO:0000256" key="5">
    <source>
        <dbReference type="PROSITE-ProRule" id="PRU00035"/>
    </source>
</evidence>
<feature type="region of interest" description="Disordered" evidence="6">
    <location>
        <begin position="302"/>
        <end position="323"/>
    </location>
</feature>
<feature type="region of interest" description="Disordered" evidence="6">
    <location>
        <begin position="1843"/>
        <end position="1894"/>
    </location>
</feature>
<feature type="compositionally biased region" description="Low complexity" evidence="6">
    <location>
        <begin position="118"/>
        <end position="129"/>
    </location>
</feature>
<gene>
    <name evidence="8" type="primary">Contig11267.g12044</name>
    <name evidence="8" type="ORF">STYLEM_9742</name>
</gene>
<dbReference type="Gene3D" id="1.20.920.10">
    <property type="entry name" value="Bromodomain-like"/>
    <property type="match status" value="1"/>
</dbReference>
<dbReference type="InterPro" id="IPR036427">
    <property type="entry name" value="Bromodomain-like_sf"/>
</dbReference>
<evidence type="ECO:0000256" key="6">
    <source>
        <dbReference type="SAM" id="MobiDB-lite"/>
    </source>
</evidence>
<feature type="compositionally biased region" description="Basic and acidic residues" evidence="6">
    <location>
        <begin position="65"/>
        <end position="76"/>
    </location>
</feature>
<dbReference type="GO" id="GO:0003743">
    <property type="term" value="F:translation initiation factor activity"/>
    <property type="evidence" value="ECO:0007669"/>
    <property type="project" value="UniProtKB-KW"/>
</dbReference>
<dbReference type="GO" id="GO:0005669">
    <property type="term" value="C:transcription factor TFIID complex"/>
    <property type="evidence" value="ECO:0007669"/>
    <property type="project" value="InterPro"/>
</dbReference>
<reference evidence="8 9" key="1">
    <citation type="submission" date="2014-06" db="EMBL/GenBank/DDBJ databases">
        <authorList>
            <person name="Swart Estienne"/>
        </authorList>
    </citation>
    <scope>NUCLEOTIDE SEQUENCE [LARGE SCALE GENOMIC DNA]</scope>
    <source>
        <strain evidence="8 9">130c</strain>
    </source>
</reference>
<dbReference type="InParanoid" id="A0A078AIV3"/>
<name>A0A078AIV3_STYLE</name>
<proteinExistence type="inferred from homology"/>
<dbReference type="InterPro" id="IPR018359">
    <property type="entry name" value="Bromodomain_CS"/>
</dbReference>
<feature type="compositionally biased region" description="Basic and acidic residues" evidence="6">
    <location>
        <begin position="1844"/>
        <end position="1858"/>
    </location>
</feature>
<accession>A0A078AIV3</accession>
<keyword evidence="9" id="KW-1185">Reference proteome</keyword>
<comment type="similarity">
    <text evidence="2">Belongs to the TAF1 family.</text>
</comment>
<dbReference type="GO" id="GO:0016251">
    <property type="term" value="F:RNA polymerase II general transcription initiation factor activity"/>
    <property type="evidence" value="ECO:0007669"/>
    <property type="project" value="InterPro"/>
</dbReference>